<protein>
    <submittedName>
        <fullName evidence="1">Uncharacterized protein family (UPF0153)</fullName>
    </submittedName>
</protein>
<evidence type="ECO:0000313" key="2">
    <source>
        <dbReference type="Proteomes" id="UP000005778"/>
    </source>
</evidence>
<dbReference type="Pfam" id="PF03692">
    <property type="entry name" value="CxxCxxCC"/>
    <property type="match status" value="1"/>
</dbReference>
<dbReference type="eggNOG" id="COG0727">
    <property type="taxonomic scope" value="Bacteria"/>
</dbReference>
<dbReference type="RefSeq" id="WP_004072963.1">
    <property type="nucleotide sequence ID" value="NZ_CM001488.1"/>
</dbReference>
<name>I5B2L2_9BACT</name>
<dbReference type="Proteomes" id="UP000005778">
    <property type="component" value="Chromosome"/>
</dbReference>
<reference evidence="1 2" key="1">
    <citation type="submission" date="2011-09" db="EMBL/GenBank/DDBJ databases">
        <authorList>
            <consortium name="US DOE Joint Genome Institute (JGI-PGF)"/>
            <person name="Lucas S."/>
            <person name="Han J."/>
            <person name="Lapidus A."/>
            <person name="Cheng J.-F."/>
            <person name="Goodwin L."/>
            <person name="Pitluck S."/>
            <person name="Peters L."/>
            <person name="Land M.L."/>
            <person name="Hauser L."/>
            <person name="Orellana R."/>
            <person name="Lovley D."/>
            <person name="Woyke T.J."/>
        </authorList>
    </citation>
    <scope>NUCLEOTIDE SEQUENCE [LARGE SCALE GENOMIC DNA]</scope>
    <source>
        <strain evidence="1 2">2ac9</strain>
    </source>
</reference>
<proteinExistence type="predicted"/>
<evidence type="ECO:0000313" key="1">
    <source>
        <dbReference type="EMBL" id="EIM63725.1"/>
    </source>
</evidence>
<dbReference type="STRING" id="879212.DespoDRAFT_01810"/>
<accession>I5B2L2</accession>
<keyword evidence="2" id="KW-1185">Reference proteome</keyword>
<dbReference type="AlphaFoldDB" id="I5B2L2"/>
<gene>
    <name evidence="1" type="ORF">DespoDRAFT_01810</name>
</gene>
<organism evidence="1 2">
    <name type="scientific">Desulfobacter postgatei 2ac9</name>
    <dbReference type="NCBI Taxonomy" id="879212"/>
    <lineage>
        <taxon>Bacteria</taxon>
        <taxon>Pseudomonadati</taxon>
        <taxon>Thermodesulfobacteriota</taxon>
        <taxon>Desulfobacteria</taxon>
        <taxon>Desulfobacterales</taxon>
        <taxon>Desulfobacteraceae</taxon>
        <taxon>Desulfobacter</taxon>
    </lineage>
</organism>
<reference evidence="1 2" key="2">
    <citation type="submission" date="2012-02" db="EMBL/GenBank/DDBJ databases">
        <title>Improved High-Quality Draft sequence of Desulfobacter postgatei 2ac9.</title>
        <authorList>
            <consortium name="US DOE Joint Genome Institute"/>
            <person name="Lucas S."/>
            <person name="Han J."/>
            <person name="Lapidus A."/>
            <person name="Cheng J.-F."/>
            <person name="Goodwin L."/>
            <person name="Pitluck S."/>
            <person name="Peters L."/>
            <person name="Ovchinnikova G."/>
            <person name="Held B."/>
            <person name="Detter J.C."/>
            <person name="Han C."/>
            <person name="Tapia R."/>
            <person name="Land M."/>
            <person name="Hauser L."/>
            <person name="Kyrpides N."/>
            <person name="Ivanova N."/>
            <person name="Pagani I."/>
            <person name="Orellana R."/>
            <person name="Lovley D."/>
            <person name="Woyke T."/>
        </authorList>
    </citation>
    <scope>NUCLEOTIDE SEQUENCE [LARGE SCALE GENOMIC DNA]</scope>
    <source>
        <strain evidence="1 2">2ac9</strain>
    </source>
</reference>
<dbReference type="EMBL" id="CM001488">
    <property type="protein sequence ID" value="EIM63725.1"/>
    <property type="molecule type" value="Genomic_DNA"/>
</dbReference>
<dbReference type="OrthoDB" id="9810361at2"/>
<dbReference type="HOGENOM" id="CLU_695850_0_0_7"/>
<sequence length="396" mass="44366">MRAIIGDSCQNAFKDILEDHFREKIYNGFINDAILPVLKEVMAYAHDIVDALESSNKSPDVACGPGCSYCCHSQIHVLPIESLLILSFINECFTGKQTLLLMEKIELRLQRTRGKSIGLLFSIKDELPCIFLENGMCSIYKVRPFICRAWNSIDSSLCRKIFNSGKFDDEIESSSARNFVFESSRSLFTDIAGQLKLETAPFEMTGALFNCLKATDPLPLWLSGQDILNVNTQLGPASSQVDSLSDCRSFDLHSDRAAQTLPVSREQEYINYFYGKYKSRLAGYGYAGTHSRVHSFVFQNVYGKPIGAVALNEVGTQSRTVHIHHLKAFVLQSGNGTLMLVELCRKADCFNVRLSANPAFTPNDKCSNSDFKVLSEWYEQFGFKGDSDLCRIPRQG</sequence>
<dbReference type="InterPro" id="IPR005358">
    <property type="entry name" value="Puta_zinc/iron-chelating_dom"/>
</dbReference>